<keyword evidence="3" id="KW-1185">Reference proteome</keyword>
<gene>
    <name evidence="2" type="ORF">GCM10007874_04910</name>
</gene>
<dbReference type="Proteomes" id="UP001156882">
    <property type="component" value="Unassembled WGS sequence"/>
</dbReference>
<evidence type="ECO:0000259" key="1">
    <source>
        <dbReference type="PROSITE" id="PS50943"/>
    </source>
</evidence>
<dbReference type="RefSeq" id="WP_284310294.1">
    <property type="nucleotide sequence ID" value="NZ_BSPC01000005.1"/>
</dbReference>
<organism evidence="2 3">
    <name type="scientific">Labrys miyagiensis</name>
    <dbReference type="NCBI Taxonomy" id="346912"/>
    <lineage>
        <taxon>Bacteria</taxon>
        <taxon>Pseudomonadati</taxon>
        <taxon>Pseudomonadota</taxon>
        <taxon>Alphaproteobacteria</taxon>
        <taxon>Hyphomicrobiales</taxon>
        <taxon>Xanthobacteraceae</taxon>
        <taxon>Labrys</taxon>
    </lineage>
</organism>
<sequence length="286" mass="31705">MAHPSAAQGFRDRLERVIAQTGLNQAGFSRHVGIDRSTLSQLLSPENDRLPRAETLAAIAKGCRISIDWLLGLSQREQVGAELVEAVLTIETQAHAPFDERFLRWHAEAAGRKLRTVPMTFPDFMKTDDVMHFEYAAALGPDPSPALGDRRRHVVASVRDGGEMEACVSIQALEAFTAGKAQWEGLDSATRQIQLNAMAALAEELYPTLRLQLYDLRQTYSAPFTVFGNSRAAVYLGPTYLVLNASEHIRTLTRRFDDIVRTAVIQPHMMASYLREQAATLSQKAA</sequence>
<evidence type="ECO:0000313" key="3">
    <source>
        <dbReference type="Proteomes" id="UP001156882"/>
    </source>
</evidence>
<evidence type="ECO:0000313" key="2">
    <source>
        <dbReference type="EMBL" id="GLS17476.1"/>
    </source>
</evidence>
<name>A0ABQ6CB23_9HYPH</name>
<dbReference type="Pfam" id="PF01381">
    <property type="entry name" value="HTH_3"/>
    <property type="match status" value="1"/>
</dbReference>
<dbReference type="EMBL" id="BSPC01000005">
    <property type="protein sequence ID" value="GLS17476.1"/>
    <property type="molecule type" value="Genomic_DNA"/>
</dbReference>
<dbReference type="CDD" id="cd00093">
    <property type="entry name" value="HTH_XRE"/>
    <property type="match status" value="1"/>
</dbReference>
<reference evidence="3" key="1">
    <citation type="journal article" date="2019" name="Int. J. Syst. Evol. Microbiol.">
        <title>The Global Catalogue of Microorganisms (GCM) 10K type strain sequencing project: providing services to taxonomists for standard genome sequencing and annotation.</title>
        <authorList>
            <consortium name="The Broad Institute Genomics Platform"/>
            <consortium name="The Broad Institute Genome Sequencing Center for Infectious Disease"/>
            <person name="Wu L."/>
            <person name="Ma J."/>
        </authorList>
    </citation>
    <scope>NUCLEOTIDE SEQUENCE [LARGE SCALE GENOMIC DNA]</scope>
    <source>
        <strain evidence="3">NBRC 101365</strain>
    </source>
</reference>
<dbReference type="InterPro" id="IPR001387">
    <property type="entry name" value="Cro/C1-type_HTH"/>
</dbReference>
<feature type="domain" description="HTH cro/C1-type" evidence="1">
    <location>
        <begin position="14"/>
        <end position="70"/>
    </location>
</feature>
<dbReference type="Gene3D" id="1.10.260.40">
    <property type="entry name" value="lambda repressor-like DNA-binding domains"/>
    <property type="match status" value="1"/>
</dbReference>
<dbReference type="SUPFAM" id="SSF47413">
    <property type="entry name" value="lambda repressor-like DNA-binding domains"/>
    <property type="match status" value="1"/>
</dbReference>
<dbReference type="InterPro" id="IPR010982">
    <property type="entry name" value="Lambda_DNA-bd_dom_sf"/>
</dbReference>
<accession>A0ABQ6CB23</accession>
<proteinExistence type="predicted"/>
<comment type="caution">
    <text evidence="2">The sequence shown here is derived from an EMBL/GenBank/DDBJ whole genome shotgun (WGS) entry which is preliminary data.</text>
</comment>
<protein>
    <submittedName>
        <fullName evidence="2">XRE family transcriptional regulator</fullName>
    </submittedName>
</protein>
<dbReference type="SMART" id="SM00530">
    <property type="entry name" value="HTH_XRE"/>
    <property type="match status" value="1"/>
</dbReference>
<dbReference type="PROSITE" id="PS50943">
    <property type="entry name" value="HTH_CROC1"/>
    <property type="match status" value="1"/>
</dbReference>